<sequence length="1730" mass="185024">MAPRRPASPAKPRRTTRARAGDADTVNTTSAQPTKTRNVKAASIPTTTRTQEMESKSRVAKKTTSTTAPKSKAVRSARATTRSTKATVVPAVDVDVESDGEEVEAAAEVTVAEPAIKPSRGTRTATKPTSTATGTTTRTSAATGLAAAPRRRIKVTPLIEHDPQPAPVPAPVPDDKTAKKSSTKSKKEKPEAEVKPSSSMRTKRSAAQAKLNEVSDGPNTVEPEPKKRGRTRAGTANVEEKPEPDVVAKTAKSRGRGKKEKAPTDQAGQTEPEPVTTRQTRTRGGSAEDPAVSEARISVVVPSRKKVTFEPLPEDEEDEKENKRPKAMAKTKSSKASATTTKKSEPAATGMRAKPIRKPAATRTTKATRTASRVTAMPAAEEMEVDKPEMRMPRALTPKKITQVAKANTVDSEDDEDELSGAKTPVRDLSLSPRRGFTPSAARPLSPVKTLDFATALKPNSPEKSHSGAPLSMMSPPRRMPASPIKDSLKESPRRAPEGVTIFRAQILDAGNTGSRASSPPKNQSLLQQSPKRALAEQIVFPPSAMKSRATPLKNSFLSSPARRLFSASKQRFPTRLSPSPKKAFGRENDTALAEVAEPDEIEISSHFRSSVSPQRSARVYRLSEDELAQELGAEVNFDESVLDVRSPLKVHKIKPVVTDATATITAAAAQILQNPAEREDDEVEGETSLHTLRDEIAADADYDETIVDPALEAEEASDGDDEAHHGVSLDEVSADEPMMDKPQYGQSTHNPRMSDTLFSRMRQLDDESEDELAGEQTPVNRVLGPTFRPNMSATNTRTRLSTGIVPQSASRHLGFTPLVAQVQGWRAGSPEKRTPGAARPPSQGLFSPAAQMHVEGLVELNRPDTPGSKRKSLGTRLSLAPSSTGSPLKPDFFADGMAAQDFEEQVDGGQDIPPEQHQDLHGLIRSDVAEPDAGSASEVQAGLAEGVVEESVPETGELTTDLINFTNASDTAMVDFKALANEAEELAGHEDDQSMLSNTSFSSTDEQDQSTESGKILEETAPNVVSEVEEEEQSMLSSSSTSIGDENAALIVELPEQPESVQEAEASAPSDDGESDHDTGEEDVGTLLYENELTMMAHNPISELPCETTAASIEVSPWKGDTSDSLAEMDFSVTPVRPDPALPRQIHTVVSKVPLRPEGEVPNLSPLRIPRKRARSLSSSTPQGVKRRSLGLDFPAMVAGNPLMTPRANRGAPQRRVRSAAPSPANSVATSLITPSQISFSIDDFGDSTLDGIELPEDELMSDDVGVGVDQTEVDGQDESVMTIGSALFKTPIAPAKGHSIAPASTRSTGTTTPRYAMSTKSSKSRVAATPSITPTRGATPAAIKSATAAKAKTPSTALKSKLAAKPPQTDRTPLKAVGSGVLHGAIVHTDIHTSEGMDASAFYIDILTSMGARVVKEWRWNPRSSIVTSSDDQGSGETPSSNPGITHVVYKDGGKRTLEKVRLARGQVLCVGVGWVLDCMREGKWLDESVYAVNQSIMPRGGSNRRKSMEPRMLVNENGLLSASKERRSRSVSMGVEMHGLREELRQELINTPVRGREILNAGENRTDGVEGDGETEISSTYNSPTAATVGGGGDTANVGLLMAQQDVVRTPGSVMSRRRANVDVATPQSTSLAVDYDPRTAATPLTPYLVAKGRDLIQMSAPPKQVNKSLFDQDEEENSVLGQMDNQAGGAKKFQVKGAKVFDGRRKTLGVPGMGFKPVVGSPLRKE</sequence>
<accession>V9DS41</accession>
<dbReference type="InterPro" id="IPR036420">
    <property type="entry name" value="BRCT_dom_sf"/>
</dbReference>
<feature type="compositionally biased region" description="Polar residues" evidence="1">
    <location>
        <begin position="26"/>
        <end position="36"/>
    </location>
</feature>
<feature type="region of interest" description="Disordered" evidence="1">
    <location>
        <begin position="987"/>
        <end position="1044"/>
    </location>
</feature>
<dbReference type="Gene3D" id="3.40.50.10190">
    <property type="entry name" value="BRCT domain"/>
    <property type="match status" value="1"/>
</dbReference>
<dbReference type="PROSITE" id="PS50172">
    <property type="entry name" value="BRCT"/>
    <property type="match status" value="1"/>
</dbReference>
<evidence type="ECO:0000313" key="4">
    <source>
        <dbReference type="Proteomes" id="UP000030678"/>
    </source>
</evidence>
<dbReference type="PANTHER" id="PTHR14625:SF3">
    <property type="entry name" value="MICROCEPHALIN"/>
    <property type="match status" value="1"/>
</dbReference>
<dbReference type="RefSeq" id="XP_008723207.1">
    <property type="nucleotide sequence ID" value="XM_008724985.1"/>
</dbReference>
<feature type="region of interest" description="Disordered" evidence="1">
    <location>
        <begin position="1"/>
        <end position="85"/>
    </location>
</feature>
<feature type="region of interest" description="Disordered" evidence="1">
    <location>
        <begin position="769"/>
        <end position="795"/>
    </location>
</feature>
<dbReference type="PANTHER" id="PTHR14625">
    <property type="entry name" value="MICROCEPHALIN"/>
    <property type="match status" value="1"/>
</dbReference>
<evidence type="ECO:0000259" key="2">
    <source>
        <dbReference type="PROSITE" id="PS50172"/>
    </source>
</evidence>
<feature type="domain" description="BRCT" evidence="2">
    <location>
        <begin position="1407"/>
        <end position="1495"/>
    </location>
</feature>
<feature type="compositionally biased region" description="Polar residues" evidence="1">
    <location>
        <begin position="1304"/>
        <end position="1323"/>
    </location>
</feature>
<feature type="compositionally biased region" description="Basic residues" evidence="1">
    <location>
        <begin position="323"/>
        <end position="333"/>
    </location>
</feature>
<feature type="compositionally biased region" description="Low complexity" evidence="1">
    <location>
        <begin position="1340"/>
        <end position="1363"/>
    </location>
</feature>
<feature type="region of interest" description="Disordered" evidence="1">
    <location>
        <begin position="1427"/>
        <end position="1448"/>
    </location>
</feature>
<feature type="region of interest" description="Disordered" evidence="1">
    <location>
        <begin position="731"/>
        <end position="753"/>
    </location>
</feature>
<feature type="region of interest" description="Disordered" evidence="1">
    <location>
        <begin position="1202"/>
        <end position="1229"/>
    </location>
</feature>
<dbReference type="CDD" id="cd17716">
    <property type="entry name" value="BRCT_microcephalin_rpt1"/>
    <property type="match status" value="1"/>
</dbReference>
<feature type="compositionally biased region" description="Low complexity" evidence="1">
    <location>
        <begin position="106"/>
        <end position="148"/>
    </location>
</feature>
<dbReference type="GO" id="GO:0000278">
    <property type="term" value="P:mitotic cell cycle"/>
    <property type="evidence" value="ECO:0007669"/>
    <property type="project" value="TreeGrafter"/>
</dbReference>
<feature type="region of interest" description="Disordered" evidence="1">
    <location>
        <begin position="98"/>
        <end position="534"/>
    </location>
</feature>
<reference evidence="3 4" key="1">
    <citation type="submission" date="2013-03" db="EMBL/GenBank/DDBJ databases">
        <title>The Genome Sequence of Cladophialophora carrionii CBS 160.54.</title>
        <authorList>
            <consortium name="The Broad Institute Genomics Platform"/>
            <person name="Cuomo C."/>
            <person name="de Hoog S."/>
            <person name="Gorbushina A."/>
            <person name="Walker B."/>
            <person name="Young S.K."/>
            <person name="Zeng Q."/>
            <person name="Gargeya S."/>
            <person name="Fitzgerald M."/>
            <person name="Haas B."/>
            <person name="Abouelleil A."/>
            <person name="Allen A.W."/>
            <person name="Alvarado L."/>
            <person name="Arachchi H.M."/>
            <person name="Berlin A.M."/>
            <person name="Chapman S.B."/>
            <person name="Gainer-Dewar J."/>
            <person name="Goldberg J."/>
            <person name="Griggs A."/>
            <person name="Gujja S."/>
            <person name="Hansen M."/>
            <person name="Howarth C."/>
            <person name="Imamovic A."/>
            <person name="Ireland A."/>
            <person name="Larimer J."/>
            <person name="McCowan C."/>
            <person name="Murphy C."/>
            <person name="Pearson M."/>
            <person name="Poon T.W."/>
            <person name="Priest M."/>
            <person name="Roberts A."/>
            <person name="Saif S."/>
            <person name="Shea T."/>
            <person name="Sisk P."/>
            <person name="Sykes S."/>
            <person name="Wortman J."/>
            <person name="Nusbaum C."/>
            <person name="Birren B."/>
        </authorList>
    </citation>
    <scope>NUCLEOTIDE SEQUENCE [LARGE SCALE GENOMIC DNA]</scope>
    <source>
        <strain evidence="3 4">CBS 160.54</strain>
    </source>
</reference>
<gene>
    <name evidence="3" type="ORF">G647_01586</name>
</gene>
<dbReference type="SUPFAM" id="SSF52113">
    <property type="entry name" value="BRCT domain"/>
    <property type="match status" value="1"/>
</dbReference>
<proteinExistence type="predicted"/>
<feature type="region of interest" description="Disordered" evidence="1">
    <location>
        <begin position="1566"/>
        <end position="1591"/>
    </location>
</feature>
<feature type="compositionally biased region" description="Polar residues" evidence="1">
    <location>
        <begin position="512"/>
        <end position="531"/>
    </location>
</feature>
<evidence type="ECO:0000313" key="3">
    <source>
        <dbReference type="EMBL" id="ETI29133.1"/>
    </source>
</evidence>
<feature type="region of interest" description="Disordered" evidence="1">
    <location>
        <begin position="1059"/>
        <end position="1082"/>
    </location>
</feature>
<dbReference type="HOGENOM" id="CLU_234405_0_0_1"/>
<feature type="region of interest" description="Disordered" evidence="1">
    <location>
        <begin position="1299"/>
        <end position="1377"/>
    </location>
</feature>
<feature type="compositionally biased region" description="Low complexity" evidence="1">
    <location>
        <begin position="469"/>
        <end position="484"/>
    </location>
</feature>
<feature type="compositionally biased region" description="Polar residues" evidence="1">
    <location>
        <begin position="1427"/>
        <end position="1446"/>
    </location>
</feature>
<feature type="region of interest" description="Disordered" evidence="1">
    <location>
        <begin position="861"/>
        <end position="891"/>
    </location>
</feature>
<dbReference type="Proteomes" id="UP000030678">
    <property type="component" value="Unassembled WGS sequence"/>
</dbReference>
<name>V9DS41_9EURO</name>
<dbReference type="InterPro" id="IPR022047">
    <property type="entry name" value="Microcephalin-like"/>
</dbReference>
<dbReference type="GeneID" id="19980079"/>
<feature type="compositionally biased region" description="Polar residues" evidence="1">
    <location>
        <begin position="995"/>
        <end position="1005"/>
    </location>
</feature>
<protein>
    <recommendedName>
        <fullName evidence="2">BRCT domain-containing protein</fullName>
    </recommendedName>
</protein>
<feature type="compositionally biased region" description="Basic and acidic residues" evidence="1">
    <location>
        <begin position="487"/>
        <end position="497"/>
    </location>
</feature>
<dbReference type="VEuPathDB" id="FungiDB:G647_01586"/>
<dbReference type="InterPro" id="IPR001357">
    <property type="entry name" value="BRCT_dom"/>
</dbReference>
<organism evidence="3 4">
    <name type="scientific">Cladophialophora carrionii CBS 160.54</name>
    <dbReference type="NCBI Taxonomy" id="1279043"/>
    <lineage>
        <taxon>Eukaryota</taxon>
        <taxon>Fungi</taxon>
        <taxon>Dikarya</taxon>
        <taxon>Ascomycota</taxon>
        <taxon>Pezizomycotina</taxon>
        <taxon>Eurotiomycetes</taxon>
        <taxon>Chaetothyriomycetidae</taxon>
        <taxon>Chaetothyriales</taxon>
        <taxon>Herpotrichiellaceae</taxon>
        <taxon>Cladophialophora</taxon>
    </lineage>
</organism>
<feature type="compositionally biased region" description="Low complexity" evidence="1">
    <location>
        <begin position="62"/>
        <end position="85"/>
    </location>
</feature>
<dbReference type="EMBL" id="KB822697">
    <property type="protein sequence ID" value="ETI29133.1"/>
    <property type="molecule type" value="Genomic_DNA"/>
</dbReference>
<feature type="compositionally biased region" description="Acidic residues" evidence="1">
    <location>
        <begin position="1072"/>
        <end position="1082"/>
    </location>
</feature>
<feature type="compositionally biased region" description="Low complexity" evidence="1">
    <location>
        <begin position="1"/>
        <end position="10"/>
    </location>
</feature>
<feature type="compositionally biased region" description="Low complexity" evidence="1">
    <location>
        <begin position="361"/>
        <end position="376"/>
    </location>
</feature>
<evidence type="ECO:0000256" key="1">
    <source>
        <dbReference type="SAM" id="MobiDB-lite"/>
    </source>
</evidence>
<dbReference type="OrthoDB" id="2384350at2759"/>